<dbReference type="Proteomes" id="UP000019275">
    <property type="component" value="Unassembled WGS sequence"/>
</dbReference>
<dbReference type="InterPro" id="IPR024185">
    <property type="entry name" value="FTHF_cligase-like_sf"/>
</dbReference>
<dbReference type="InterPro" id="IPR003741">
    <property type="entry name" value="LUD_dom"/>
</dbReference>
<dbReference type="InterPro" id="IPR037171">
    <property type="entry name" value="NagB/RpiA_transferase-like"/>
</dbReference>
<feature type="domain" description="LUD" evidence="1">
    <location>
        <begin position="36"/>
        <end position="199"/>
    </location>
</feature>
<name>A0ABN0RLV0_9FLAO</name>
<proteinExistence type="predicted"/>
<comment type="caution">
    <text evidence="2">The sequence shown here is derived from an EMBL/GenBank/DDBJ whole genome shotgun (WGS) entry which is preliminary data.</text>
</comment>
<dbReference type="Gene3D" id="3.40.50.10420">
    <property type="entry name" value="NagB/RpiA/CoA transferase-like"/>
    <property type="match status" value="1"/>
</dbReference>
<dbReference type="EMBL" id="ARZX01000017">
    <property type="protein sequence ID" value="EWH12839.1"/>
    <property type="molecule type" value="Genomic_DNA"/>
</dbReference>
<organism evidence="2 3">
    <name type="scientific">Cellulophaga geojensis KL-A</name>
    <dbReference type="NCBI Taxonomy" id="1328323"/>
    <lineage>
        <taxon>Bacteria</taxon>
        <taxon>Pseudomonadati</taxon>
        <taxon>Bacteroidota</taxon>
        <taxon>Flavobacteriia</taxon>
        <taxon>Flavobacteriales</taxon>
        <taxon>Flavobacteriaceae</taxon>
        <taxon>Cellulophaga</taxon>
    </lineage>
</organism>
<protein>
    <recommendedName>
        <fullName evidence="1">LUD domain-containing protein</fullName>
    </recommendedName>
</protein>
<evidence type="ECO:0000259" key="1">
    <source>
        <dbReference type="Pfam" id="PF02589"/>
    </source>
</evidence>
<reference evidence="2 3" key="1">
    <citation type="journal article" date="2014" name="Genome Announc.">
        <title>Draft Genome Sequence of the Carrageenan-Degrading Bacterium Cellulophaga sp. Strain KL-A, Isolated from Decaying Marine Algae.</title>
        <authorList>
            <person name="Shan D."/>
            <person name="Ying J."/>
            <person name="Li X."/>
            <person name="Gao Z."/>
            <person name="Wei G."/>
            <person name="Shao Z."/>
        </authorList>
    </citation>
    <scope>NUCLEOTIDE SEQUENCE [LARGE SCALE GENOMIC DNA]</scope>
    <source>
        <strain evidence="2 3">KL-A</strain>
    </source>
</reference>
<accession>A0ABN0RLV0</accession>
<evidence type="ECO:0000313" key="3">
    <source>
        <dbReference type="Proteomes" id="UP000019275"/>
    </source>
</evidence>
<keyword evidence="3" id="KW-1185">Reference proteome</keyword>
<dbReference type="SUPFAM" id="SSF100950">
    <property type="entry name" value="NagB/RpiA/CoA transferase-like"/>
    <property type="match status" value="1"/>
</dbReference>
<dbReference type="Pfam" id="PF02589">
    <property type="entry name" value="LUD_dom"/>
    <property type="match status" value="1"/>
</dbReference>
<gene>
    <name evidence="2" type="ORF">KLA_12684</name>
</gene>
<dbReference type="RefSeq" id="WP_013620157.1">
    <property type="nucleotide sequence ID" value="NZ_ARZX01000017.1"/>
</dbReference>
<sequence>MSIFGKLFGASKKKSSDAPAENRGVHMPELDLPIDEKFTIYFKKNGGKFIYCDSDDEVSSALQNIVEENGWQNNSFFSLDDRLEKKFANEHISFSKSTKKSTVFFTTCEHLIAQNGSILISSNQLKERKMNELPDNFIVYATTSQLTASLGDGLKSIKKKYQGRIPANITTIKHFQSNIKEEDDFLSYGSTAKNLYLILMEDL</sequence>
<evidence type="ECO:0000313" key="2">
    <source>
        <dbReference type="EMBL" id="EWH12839.1"/>
    </source>
</evidence>